<reference evidence="2 3" key="1">
    <citation type="journal article" date="2024" name="Commun. Biol.">
        <title>Comparative genomic analysis of thermophilic fungi reveals convergent evolutionary adaptations and gene losses.</title>
        <authorList>
            <person name="Steindorff A.S."/>
            <person name="Aguilar-Pontes M.V."/>
            <person name="Robinson A.J."/>
            <person name="Andreopoulos B."/>
            <person name="LaButti K."/>
            <person name="Kuo A."/>
            <person name="Mondo S."/>
            <person name="Riley R."/>
            <person name="Otillar R."/>
            <person name="Haridas S."/>
            <person name="Lipzen A."/>
            <person name="Grimwood J."/>
            <person name="Schmutz J."/>
            <person name="Clum A."/>
            <person name="Reid I.D."/>
            <person name="Moisan M.C."/>
            <person name="Butler G."/>
            <person name="Nguyen T.T.M."/>
            <person name="Dewar K."/>
            <person name="Conant G."/>
            <person name="Drula E."/>
            <person name="Henrissat B."/>
            <person name="Hansel C."/>
            <person name="Singer S."/>
            <person name="Hutchinson M.I."/>
            <person name="de Vries R.P."/>
            <person name="Natvig D.O."/>
            <person name="Powell A.J."/>
            <person name="Tsang A."/>
            <person name="Grigoriev I.V."/>
        </authorList>
    </citation>
    <scope>NUCLEOTIDE SEQUENCE [LARGE SCALE GENOMIC DNA]</scope>
    <source>
        <strain evidence="2 3">CBS 494.80</strain>
    </source>
</reference>
<evidence type="ECO:0000313" key="3">
    <source>
        <dbReference type="Proteomes" id="UP001595075"/>
    </source>
</evidence>
<proteinExistence type="predicted"/>
<evidence type="ECO:0000313" key="2">
    <source>
        <dbReference type="EMBL" id="KAL2067664.1"/>
    </source>
</evidence>
<comment type="caution">
    <text evidence="2">The sequence shown here is derived from an EMBL/GenBank/DDBJ whole genome shotgun (WGS) entry which is preliminary data.</text>
</comment>
<dbReference type="Proteomes" id="UP001595075">
    <property type="component" value="Unassembled WGS sequence"/>
</dbReference>
<keyword evidence="3" id="KW-1185">Reference proteome</keyword>
<name>A0ABR4CCM3_9HELO</name>
<keyword evidence="1" id="KW-0732">Signal</keyword>
<accession>A0ABR4CCM3</accession>
<evidence type="ECO:0000256" key="1">
    <source>
        <dbReference type="SAM" id="SignalP"/>
    </source>
</evidence>
<evidence type="ECO:0008006" key="4">
    <source>
        <dbReference type="Google" id="ProtNLM"/>
    </source>
</evidence>
<protein>
    <recommendedName>
        <fullName evidence="4">CBM1 domain-containing protein</fullName>
    </recommendedName>
</protein>
<feature type="chain" id="PRO_5047483517" description="CBM1 domain-containing protein" evidence="1">
    <location>
        <begin position="21"/>
        <end position="120"/>
    </location>
</feature>
<sequence length="120" mass="12188">MLFGKSILVSLLALADVAYSQVVVTITSTITVITVTVSASTSTSTAYVTITGKPPPSSTSTSTRTITITATSTAATPSGNCPVEEWGQCGGQGFEGKCPGNCGNDSVCKYKDGKPVLDST</sequence>
<organism evidence="2 3">
    <name type="scientific">Oculimacula yallundae</name>
    <dbReference type="NCBI Taxonomy" id="86028"/>
    <lineage>
        <taxon>Eukaryota</taxon>
        <taxon>Fungi</taxon>
        <taxon>Dikarya</taxon>
        <taxon>Ascomycota</taxon>
        <taxon>Pezizomycotina</taxon>
        <taxon>Leotiomycetes</taxon>
        <taxon>Helotiales</taxon>
        <taxon>Ploettnerulaceae</taxon>
        <taxon>Oculimacula</taxon>
    </lineage>
</organism>
<dbReference type="EMBL" id="JAZHXI010000009">
    <property type="protein sequence ID" value="KAL2067664.1"/>
    <property type="molecule type" value="Genomic_DNA"/>
</dbReference>
<feature type="signal peptide" evidence="1">
    <location>
        <begin position="1"/>
        <end position="20"/>
    </location>
</feature>
<gene>
    <name evidence="2" type="ORF">VTL71DRAFT_15760</name>
</gene>